<evidence type="ECO:0000256" key="2">
    <source>
        <dbReference type="ARBA" id="ARBA00023180"/>
    </source>
</evidence>
<accession>A0A8H6LA03</accession>
<evidence type="ECO:0000256" key="3">
    <source>
        <dbReference type="PIRSR" id="PIRSR000137-2"/>
    </source>
</evidence>
<feature type="signal peptide" evidence="4">
    <location>
        <begin position="1"/>
        <end position="31"/>
    </location>
</feature>
<sequence length="627" mass="67694">MRSMAYHRSFITLLKWHLYASCLSSIVLVFGSPHVSPRDLVGRDVNTTHASNTFDYVVVGGGTAGLVVANRLSANPSVRVAVIEAGTFYEIATGNASQIPIDDTLYNGKNPSDTGPIDWDFTTTPQAGMNNQVVHFARGKTLGGCSALNYMAYARTTVGAFEKWADDVGDTSWTYENVSDFYYKSTNFTPPDQSKRIANSTPEYDTSTLGTGGPLKVTFANYAQGWSTWIAKAMPQVGIPSVNGFTSGKLMGSSWLVSTINHTTGDRDSSETAFLRPFLGRTNLVVYTDTLAERILFDGQTAKGVQVSSGNNSYTISATKEVVLSAGTFQSPQLLQVSGVGPAALLKEHGIDIVADRPGVGQGMNDHISFGISYRVNVQTDSALLYGHAMQEAIEEFDNEQNGLLSSPGGDFGGYEKLPLDIRSNFSKQALQQLSTFPADWPEIEWFTLPDYAGNAQAPGAATPQDGFQYATLLAIGVAPLSRGNISISSPSMHDQPLINPNWLTAETDIETAIGGFKRTRQILAAPVMKGVLIGPEYVPGPNVTTDDQILQYIRSVFNTLYHPSSTCKMGKRDDKLAVVDSRARVYGTKNLRVVDASAFPFLPPGLPQAAVYMLAEKISAYIINGD</sequence>
<dbReference type="Gene3D" id="3.50.50.60">
    <property type="entry name" value="FAD/NAD(P)-binding domain"/>
    <property type="match status" value="1"/>
</dbReference>
<organism evidence="6 7">
    <name type="scientific">Letharia columbiana</name>
    <dbReference type="NCBI Taxonomy" id="112416"/>
    <lineage>
        <taxon>Eukaryota</taxon>
        <taxon>Fungi</taxon>
        <taxon>Dikarya</taxon>
        <taxon>Ascomycota</taxon>
        <taxon>Pezizomycotina</taxon>
        <taxon>Lecanoromycetes</taxon>
        <taxon>OSLEUM clade</taxon>
        <taxon>Lecanoromycetidae</taxon>
        <taxon>Lecanorales</taxon>
        <taxon>Lecanorineae</taxon>
        <taxon>Parmeliaceae</taxon>
        <taxon>Letharia</taxon>
    </lineage>
</organism>
<keyword evidence="2" id="KW-0325">Glycoprotein</keyword>
<evidence type="ECO:0000259" key="5">
    <source>
        <dbReference type="PROSITE" id="PS00624"/>
    </source>
</evidence>
<keyword evidence="3" id="KW-0285">Flavoprotein</keyword>
<dbReference type="GO" id="GO:0044550">
    <property type="term" value="P:secondary metabolite biosynthetic process"/>
    <property type="evidence" value="ECO:0007669"/>
    <property type="project" value="TreeGrafter"/>
</dbReference>
<feature type="chain" id="PRO_5034868460" description="Glucose-methanol-choline oxidoreductase N-terminal domain-containing protein" evidence="4">
    <location>
        <begin position="32"/>
        <end position="627"/>
    </location>
</feature>
<dbReference type="InterPro" id="IPR012132">
    <property type="entry name" value="GMC_OxRdtase"/>
</dbReference>
<dbReference type="PROSITE" id="PS00624">
    <property type="entry name" value="GMC_OXRED_2"/>
    <property type="match status" value="1"/>
</dbReference>
<evidence type="ECO:0000256" key="1">
    <source>
        <dbReference type="ARBA" id="ARBA00010790"/>
    </source>
</evidence>
<dbReference type="SUPFAM" id="SSF54373">
    <property type="entry name" value="FAD-linked reductases, C-terminal domain"/>
    <property type="match status" value="1"/>
</dbReference>
<comment type="caution">
    <text evidence="6">The sequence shown here is derived from an EMBL/GenBank/DDBJ whole genome shotgun (WGS) entry which is preliminary data.</text>
</comment>
<keyword evidence="4" id="KW-0732">Signal</keyword>
<dbReference type="RefSeq" id="XP_037170287.1">
    <property type="nucleotide sequence ID" value="XM_037302780.1"/>
</dbReference>
<dbReference type="InterPro" id="IPR007867">
    <property type="entry name" value="GMC_OxRtase_C"/>
</dbReference>
<reference evidence="6 7" key="1">
    <citation type="journal article" date="2020" name="Genomics">
        <title>Complete, high-quality genomes from long-read metagenomic sequencing of two wolf lichen thalli reveals enigmatic genome architecture.</title>
        <authorList>
            <person name="McKenzie S.K."/>
            <person name="Walston R.F."/>
            <person name="Allen J.L."/>
        </authorList>
    </citation>
    <scope>NUCLEOTIDE SEQUENCE [LARGE SCALE GENOMIC DNA]</scope>
    <source>
        <strain evidence="6">WasteWater2</strain>
    </source>
</reference>
<keyword evidence="3" id="KW-0274">FAD</keyword>
<protein>
    <recommendedName>
        <fullName evidence="5">Glucose-methanol-choline oxidoreductase N-terminal domain-containing protein</fullName>
    </recommendedName>
</protein>
<comment type="cofactor">
    <cofactor evidence="3">
        <name>FAD</name>
        <dbReference type="ChEBI" id="CHEBI:57692"/>
    </cofactor>
</comment>
<dbReference type="Pfam" id="PF00732">
    <property type="entry name" value="GMC_oxred_N"/>
    <property type="match status" value="1"/>
</dbReference>
<dbReference type="Gene3D" id="3.30.560.10">
    <property type="entry name" value="Glucose Oxidase, domain 3"/>
    <property type="match status" value="1"/>
</dbReference>
<comment type="similarity">
    <text evidence="1">Belongs to the GMC oxidoreductase family.</text>
</comment>
<proteinExistence type="inferred from homology"/>
<dbReference type="OrthoDB" id="269227at2759"/>
<evidence type="ECO:0000256" key="4">
    <source>
        <dbReference type="SAM" id="SignalP"/>
    </source>
</evidence>
<gene>
    <name evidence="6" type="ORF">HO173_000833</name>
</gene>
<evidence type="ECO:0000313" key="6">
    <source>
        <dbReference type="EMBL" id="KAF6241039.1"/>
    </source>
</evidence>
<dbReference type="AlphaFoldDB" id="A0A8H6LA03"/>
<dbReference type="InterPro" id="IPR000172">
    <property type="entry name" value="GMC_OxRdtase_N"/>
</dbReference>
<dbReference type="Proteomes" id="UP000578531">
    <property type="component" value="Unassembled WGS sequence"/>
</dbReference>
<dbReference type="InterPro" id="IPR036188">
    <property type="entry name" value="FAD/NAD-bd_sf"/>
</dbReference>
<dbReference type="PANTHER" id="PTHR11552">
    <property type="entry name" value="GLUCOSE-METHANOL-CHOLINE GMC OXIDOREDUCTASE"/>
    <property type="match status" value="1"/>
</dbReference>
<dbReference type="GeneID" id="59282511"/>
<dbReference type="Pfam" id="PF05199">
    <property type="entry name" value="GMC_oxred_C"/>
    <property type="match status" value="1"/>
</dbReference>
<dbReference type="PANTHER" id="PTHR11552:SF138">
    <property type="entry name" value="DEHYDROGENASE PKFF-RELATED"/>
    <property type="match status" value="1"/>
</dbReference>
<dbReference type="PIRSF" id="PIRSF000137">
    <property type="entry name" value="Alcohol_oxidase"/>
    <property type="match status" value="1"/>
</dbReference>
<dbReference type="EMBL" id="JACCJC010000002">
    <property type="protein sequence ID" value="KAF6241039.1"/>
    <property type="molecule type" value="Genomic_DNA"/>
</dbReference>
<dbReference type="GO" id="GO:0050660">
    <property type="term" value="F:flavin adenine dinucleotide binding"/>
    <property type="evidence" value="ECO:0007669"/>
    <property type="project" value="InterPro"/>
</dbReference>
<evidence type="ECO:0000313" key="7">
    <source>
        <dbReference type="Proteomes" id="UP000578531"/>
    </source>
</evidence>
<name>A0A8H6LA03_9LECA</name>
<keyword evidence="7" id="KW-1185">Reference proteome</keyword>
<feature type="binding site" evidence="3">
    <location>
        <begin position="608"/>
        <end position="609"/>
    </location>
    <ligand>
        <name>FAD</name>
        <dbReference type="ChEBI" id="CHEBI:57692"/>
    </ligand>
</feature>
<dbReference type="GO" id="GO:0016614">
    <property type="term" value="F:oxidoreductase activity, acting on CH-OH group of donors"/>
    <property type="evidence" value="ECO:0007669"/>
    <property type="project" value="InterPro"/>
</dbReference>
<feature type="domain" description="Glucose-methanol-choline oxidoreductase N-terminal" evidence="5">
    <location>
        <begin position="327"/>
        <end position="341"/>
    </location>
</feature>
<dbReference type="SUPFAM" id="SSF51905">
    <property type="entry name" value="FAD/NAD(P)-binding domain"/>
    <property type="match status" value="1"/>
</dbReference>